<evidence type="ECO:0000256" key="4">
    <source>
        <dbReference type="ARBA" id="ARBA00007920"/>
    </source>
</evidence>
<keyword evidence="5" id="KW-0256">Endoplasmic reticulum</keyword>
<dbReference type="GO" id="GO:0005739">
    <property type="term" value="C:mitochondrion"/>
    <property type="evidence" value="ECO:0007669"/>
    <property type="project" value="UniProtKB-SubCell"/>
</dbReference>
<dbReference type="Proteomes" id="UP001213681">
    <property type="component" value="Unassembled WGS sequence"/>
</dbReference>
<dbReference type="RefSeq" id="XP_056765394.1">
    <property type="nucleotide sequence ID" value="XM_056909690.1"/>
</dbReference>
<reference evidence="10" key="2">
    <citation type="journal article" date="2023" name="IMA Fungus">
        <title>Comparative genomic study of the Penicillium genus elucidates a diverse pangenome and 15 lateral gene transfer events.</title>
        <authorList>
            <person name="Petersen C."/>
            <person name="Sorensen T."/>
            <person name="Nielsen M.R."/>
            <person name="Sondergaard T.E."/>
            <person name="Sorensen J.L."/>
            <person name="Fitzpatrick D.A."/>
            <person name="Frisvad J.C."/>
            <person name="Nielsen K.L."/>
        </authorList>
    </citation>
    <scope>NUCLEOTIDE SEQUENCE</scope>
    <source>
        <strain evidence="10">IBT 16125</strain>
    </source>
</reference>
<dbReference type="Gene3D" id="3.40.50.1820">
    <property type="entry name" value="alpha/beta hydrolase"/>
    <property type="match status" value="1"/>
</dbReference>
<protein>
    <submittedName>
        <fullName evidence="10">Alpha/Beta hydrolase protein</fullName>
    </submittedName>
</protein>
<feature type="domain" description="DUF676" evidence="9">
    <location>
        <begin position="123"/>
        <end position="194"/>
    </location>
</feature>
<feature type="region of interest" description="Disordered" evidence="8">
    <location>
        <begin position="1"/>
        <end position="38"/>
    </location>
</feature>
<evidence type="ECO:0000259" key="9">
    <source>
        <dbReference type="Pfam" id="PF05057"/>
    </source>
</evidence>
<gene>
    <name evidence="10" type="ORF">N7458_006308</name>
</gene>
<evidence type="ECO:0000313" key="10">
    <source>
        <dbReference type="EMBL" id="KAJ5449859.1"/>
    </source>
</evidence>
<dbReference type="GO" id="GO:0016020">
    <property type="term" value="C:membrane"/>
    <property type="evidence" value="ECO:0007669"/>
    <property type="project" value="UniProtKB-SubCell"/>
</dbReference>
<dbReference type="PANTHER" id="PTHR48182:SF2">
    <property type="entry name" value="PROTEIN SERAC1"/>
    <property type="match status" value="1"/>
</dbReference>
<feature type="compositionally biased region" description="Basic and acidic residues" evidence="8">
    <location>
        <begin position="18"/>
        <end position="30"/>
    </location>
</feature>
<comment type="similarity">
    <text evidence="4">Belongs to the putative lipase ROG1 family.</text>
</comment>
<dbReference type="InterPro" id="IPR029058">
    <property type="entry name" value="AB_hydrolase_fold"/>
</dbReference>
<keyword evidence="10" id="KW-0378">Hydrolase</keyword>
<accession>A0AAD6G1X4</accession>
<evidence type="ECO:0000256" key="3">
    <source>
        <dbReference type="ARBA" id="ARBA00004370"/>
    </source>
</evidence>
<dbReference type="Pfam" id="PF05057">
    <property type="entry name" value="DUF676"/>
    <property type="match status" value="1"/>
</dbReference>
<comment type="caution">
    <text evidence="10">The sequence shown here is derived from an EMBL/GenBank/DDBJ whole genome shotgun (WGS) entry which is preliminary data.</text>
</comment>
<keyword evidence="7" id="KW-0472">Membrane</keyword>
<dbReference type="PANTHER" id="PTHR48182">
    <property type="entry name" value="PROTEIN SERAC1"/>
    <property type="match status" value="1"/>
</dbReference>
<dbReference type="SUPFAM" id="SSF53474">
    <property type="entry name" value="alpha/beta-Hydrolases"/>
    <property type="match status" value="1"/>
</dbReference>
<dbReference type="GO" id="GO:0005783">
    <property type="term" value="C:endoplasmic reticulum"/>
    <property type="evidence" value="ECO:0007669"/>
    <property type="project" value="UniProtKB-SubCell"/>
</dbReference>
<evidence type="ECO:0000256" key="6">
    <source>
        <dbReference type="ARBA" id="ARBA00023128"/>
    </source>
</evidence>
<dbReference type="GO" id="GO:0072330">
    <property type="term" value="P:monocarboxylic acid biosynthetic process"/>
    <property type="evidence" value="ECO:0007669"/>
    <property type="project" value="UniProtKB-ARBA"/>
</dbReference>
<dbReference type="GeneID" id="81599933"/>
<evidence type="ECO:0000313" key="11">
    <source>
        <dbReference type="Proteomes" id="UP001213681"/>
    </source>
</evidence>
<dbReference type="GO" id="GO:0016787">
    <property type="term" value="F:hydrolase activity"/>
    <property type="evidence" value="ECO:0007669"/>
    <property type="project" value="UniProtKB-KW"/>
</dbReference>
<evidence type="ECO:0000256" key="8">
    <source>
        <dbReference type="SAM" id="MobiDB-lite"/>
    </source>
</evidence>
<evidence type="ECO:0000256" key="1">
    <source>
        <dbReference type="ARBA" id="ARBA00004173"/>
    </source>
</evidence>
<evidence type="ECO:0000256" key="7">
    <source>
        <dbReference type="ARBA" id="ARBA00023136"/>
    </source>
</evidence>
<name>A0AAD6G1X4_9EURO</name>
<dbReference type="GO" id="GO:0017000">
    <property type="term" value="P:antibiotic biosynthetic process"/>
    <property type="evidence" value="ECO:0007669"/>
    <property type="project" value="UniProtKB-ARBA"/>
</dbReference>
<reference evidence="10" key="1">
    <citation type="submission" date="2022-12" db="EMBL/GenBank/DDBJ databases">
        <authorList>
            <person name="Petersen C."/>
        </authorList>
    </citation>
    <scope>NUCLEOTIDE SEQUENCE</scope>
    <source>
        <strain evidence="10">IBT 16125</strain>
    </source>
</reference>
<keyword evidence="11" id="KW-1185">Reference proteome</keyword>
<sequence length="313" mass="34852">MGPWKKRFPLRRSVPAHRAKDEAESDRPEAENPASQSSIPLFPNGIKVLHDCENALVDVCFVHGLTGDRERTWTADEQQDPWPKVLLPSRLPQARILTFGYDAYVVRGSVASSNRLGDHASSLLNKLTSNRESCNATTRPLIFVAHSLGGIVCKRAILLSQNSAEDHLQDIFNATRGIVFLGTPHKGAWLAKWATIPASALGFVKSTNTNLLDVLQSKNEVLESIQDDFLTMTRRLRENDKGRLQITCFFEELPMRFAANIVEKDSASLEGYTAISIHANHRDMVKFMSAEDDGFVALLGELKRWVKQIGMAA</sequence>
<dbReference type="InterPro" id="IPR052374">
    <property type="entry name" value="SERAC1"/>
</dbReference>
<dbReference type="InterPro" id="IPR007751">
    <property type="entry name" value="DUF676_lipase-like"/>
</dbReference>
<organism evidence="10 11">
    <name type="scientific">Penicillium daleae</name>
    <dbReference type="NCBI Taxonomy" id="63821"/>
    <lineage>
        <taxon>Eukaryota</taxon>
        <taxon>Fungi</taxon>
        <taxon>Dikarya</taxon>
        <taxon>Ascomycota</taxon>
        <taxon>Pezizomycotina</taxon>
        <taxon>Eurotiomycetes</taxon>
        <taxon>Eurotiomycetidae</taxon>
        <taxon>Eurotiales</taxon>
        <taxon>Aspergillaceae</taxon>
        <taxon>Penicillium</taxon>
    </lineage>
</organism>
<evidence type="ECO:0000256" key="2">
    <source>
        <dbReference type="ARBA" id="ARBA00004240"/>
    </source>
</evidence>
<keyword evidence="6" id="KW-0496">Mitochondrion</keyword>
<comment type="subcellular location">
    <subcellularLocation>
        <location evidence="2">Endoplasmic reticulum</location>
    </subcellularLocation>
    <subcellularLocation>
        <location evidence="3">Membrane</location>
    </subcellularLocation>
    <subcellularLocation>
        <location evidence="1">Mitochondrion</location>
    </subcellularLocation>
</comment>
<evidence type="ECO:0000256" key="5">
    <source>
        <dbReference type="ARBA" id="ARBA00022824"/>
    </source>
</evidence>
<dbReference type="EMBL" id="JAPVEA010000006">
    <property type="protein sequence ID" value="KAJ5449859.1"/>
    <property type="molecule type" value="Genomic_DNA"/>
</dbReference>
<feature type="compositionally biased region" description="Basic residues" evidence="8">
    <location>
        <begin position="1"/>
        <end position="17"/>
    </location>
</feature>
<proteinExistence type="inferred from homology"/>
<dbReference type="AlphaFoldDB" id="A0AAD6G1X4"/>